<dbReference type="AlphaFoldDB" id="X1URT0"/>
<proteinExistence type="predicted"/>
<comment type="caution">
    <text evidence="1">The sequence shown here is derived from an EMBL/GenBank/DDBJ whole genome shotgun (WGS) entry which is preliminary data.</text>
</comment>
<evidence type="ECO:0000313" key="1">
    <source>
        <dbReference type="EMBL" id="GAI95029.1"/>
    </source>
</evidence>
<sequence>IRGIDPDAFVTMDTGKNRTITDVLAIKNEPSPKHLASTLQWTYRYLADRLNAKIESHDVLLSVLDNHPEVHRTVQFYQGLNQPSGGPAYHPITLGCHYLFSLVARKKADDFIERYITGLRLEEENDPIGRLRGQITSLAGPRARLLSSSQVFGIIVMAWNRYYSERKLSRKNFHVPPRNAPRPKIEGFPERFFIDSQLAFPDDEDEVEQQV</sequence>
<reference evidence="1" key="1">
    <citation type="journal article" date="2014" name="Front. Microbiol.">
        <title>High frequency of phylogenetically diverse reductive dehalogenase-homologous genes in deep subseafloor sedimentary metagenomes.</title>
        <authorList>
            <person name="Kawai M."/>
            <person name="Futagami T."/>
            <person name="Toyoda A."/>
            <person name="Takaki Y."/>
            <person name="Nishi S."/>
            <person name="Hori S."/>
            <person name="Arai W."/>
            <person name="Tsubouchi T."/>
            <person name="Morono Y."/>
            <person name="Uchiyama I."/>
            <person name="Ito T."/>
            <person name="Fujiyama A."/>
            <person name="Inagaki F."/>
            <person name="Takami H."/>
        </authorList>
    </citation>
    <scope>NUCLEOTIDE SEQUENCE</scope>
    <source>
        <strain evidence="1">Expedition CK06-06</strain>
    </source>
</reference>
<name>X1URT0_9ZZZZ</name>
<dbReference type="EMBL" id="BARW01024711">
    <property type="protein sequence ID" value="GAI95029.1"/>
    <property type="molecule type" value="Genomic_DNA"/>
</dbReference>
<accession>X1URT0</accession>
<organism evidence="1">
    <name type="scientific">marine sediment metagenome</name>
    <dbReference type="NCBI Taxonomy" id="412755"/>
    <lineage>
        <taxon>unclassified sequences</taxon>
        <taxon>metagenomes</taxon>
        <taxon>ecological metagenomes</taxon>
    </lineage>
</organism>
<gene>
    <name evidence="1" type="ORF">S12H4_40685</name>
</gene>
<feature type="non-terminal residue" evidence="1">
    <location>
        <position position="1"/>
    </location>
</feature>
<protein>
    <submittedName>
        <fullName evidence="1">Uncharacterized protein</fullName>
    </submittedName>
</protein>